<comment type="caution">
    <text evidence="1">The sequence shown here is derived from an EMBL/GenBank/DDBJ whole genome shotgun (WGS) entry which is preliminary data.</text>
</comment>
<reference evidence="1" key="1">
    <citation type="submission" date="2020-08" db="EMBL/GenBank/DDBJ databases">
        <title>Genome public.</title>
        <authorList>
            <person name="Liu C."/>
            <person name="Sun Q."/>
        </authorList>
    </citation>
    <scope>NUCLEOTIDE SEQUENCE</scope>
    <source>
        <strain evidence="1">NSJ-33</strain>
    </source>
</reference>
<dbReference type="EMBL" id="JACRSV010000001">
    <property type="protein sequence ID" value="MBC8558988.1"/>
    <property type="molecule type" value="Genomic_DNA"/>
</dbReference>
<organism evidence="1 2">
    <name type="scientific">Fumia xinanensis</name>
    <dbReference type="NCBI Taxonomy" id="2763659"/>
    <lineage>
        <taxon>Bacteria</taxon>
        <taxon>Bacillati</taxon>
        <taxon>Bacillota</taxon>
        <taxon>Clostridia</taxon>
        <taxon>Eubacteriales</taxon>
        <taxon>Oscillospiraceae</taxon>
        <taxon>Fumia</taxon>
    </lineage>
</organism>
<proteinExistence type="predicted"/>
<name>A0A926I1Y6_9FIRM</name>
<protein>
    <submittedName>
        <fullName evidence="1">Uncharacterized protein</fullName>
    </submittedName>
</protein>
<keyword evidence="2" id="KW-1185">Reference proteome</keyword>
<gene>
    <name evidence="1" type="ORF">H8710_02775</name>
</gene>
<accession>A0A926I1Y6</accession>
<evidence type="ECO:0000313" key="1">
    <source>
        <dbReference type="EMBL" id="MBC8558988.1"/>
    </source>
</evidence>
<evidence type="ECO:0000313" key="2">
    <source>
        <dbReference type="Proteomes" id="UP000610760"/>
    </source>
</evidence>
<dbReference type="Proteomes" id="UP000610760">
    <property type="component" value="Unassembled WGS sequence"/>
</dbReference>
<dbReference type="RefSeq" id="WP_249293882.1">
    <property type="nucleotide sequence ID" value="NZ_JACRSV010000001.1"/>
</dbReference>
<sequence>MELNRYMQQLVDDIAALCSPERIYIFSVKVNLHGEVTSFKLCVVADTDSKAKLEQKIYLSLDCELPYDVVIYTADEWKAFTNNPLSFAHSIMEKGWKAYDKAPQ</sequence>
<dbReference type="AlphaFoldDB" id="A0A926I1Y6"/>